<organism evidence="1 2">
    <name type="scientific">Ceratitis capitata</name>
    <name type="common">Mediterranean fruit fly</name>
    <name type="synonym">Tephritis capitata</name>
    <dbReference type="NCBI Taxonomy" id="7213"/>
    <lineage>
        <taxon>Eukaryota</taxon>
        <taxon>Metazoa</taxon>
        <taxon>Ecdysozoa</taxon>
        <taxon>Arthropoda</taxon>
        <taxon>Hexapoda</taxon>
        <taxon>Insecta</taxon>
        <taxon>Pterygota</taxon>
        <taxon>Neoptera</taxon>
        <taxon>Endopterygota</taxon>
        <taxon>Diptera</taxon>
        <taxon>Brachycera</taxon>
        <taxon>Muscomorpha</taxon>
        <taxon>Tephritoidea</taxon>
        <taxon>Tephritidae</taxon>
        <taxon>Ceratitis</taxon>
        <taxon>Ceratitis</taxon>
    </lineage>
</organism>
<comment type="caution">
    <text evidence="1">The sequence shown here is derived from an EMBL/GenBank/DDBJ whole genome shotgun (WGS) entry which is preliminary data.</text>
</comment>
<dbReference type="Proteomes" id="UP000606786">
    <property type="component" value="Unassembled WGS sequence"/>
</dbReference>
<sequence length="77" mass="9029">TYFRSQKGRSFIQAQPMFHVEVAIRLRVVIIKEKLERVSYSITGDKSRETFLICLYDRTDMSLDTVKKDLAHFTSIT</sequence>
<feature type="non-terminal residue" evidence="1">
    <location>
        <position position="1"/>
    </location>
</feature>
<reference evidence="1" key="1">
    <citation type="submission" date="2020-11" db="EMBL/GenBank/DDBJ databases">
        <authorList>
            <person name="Whitehead M."/>
        </authorList>
    </citation>
    <scope>NUCLEOTIDE SEQUENCE</scope>
    <source>
        <strain evidence="1">EGII</strain>
    </source>
</reference>
<keyword evidence="2" id="KW-1185">Reference proteome</keyword>
<dbReference type="AlphaFoldDB" id="A0A811UYW9"/>
<protein>
    <submittedName>
        <fullName evidence="1">(Mediterranean fruit fly) hypothetical protein</fullName>
    </submittedName>
</protein>
<evidence type="ECO:0000313" key="1">
    <source>
        <dbReference type="EMBL" id="CAD7004060.1"/>
    </source>
</evidence>
<dbReference type="EMBL" id="CAJHJT010000034">
    <property type="protein sequence ID" value="CAD7004060.1"/>
    <property type="molecule type" value="Genomic_DNA"/>
</dbReference>
<proteinExistence type="predicted"/>
<gene>
    <name evidence="1" type="ORF">CCAP1982_LOCUS12485</name>
</gene>
<accession>A0A811UYW9</accession>
<evidence type="ECO:0000313" key="2">
    <source>
        <dbReference type="Proteomes" id="UP000606786"/>
    </source>
</evidence>
<name>A0A811UYW9_CERCA</name>